<evidence type="ECO:0000313" key="3">
    <source>
        <dbReference type="Proteomes" id="UP000271974"/>
    </source>
</evidence>
<protein>
    <submittedName>
        <fullName evidence="2">Uncharacterized protein</fullName>
    </submittedName>
</protein>
<feature type="region of interest" description="Disordered" evidence="1">
    <location>
        <begin position="1"/>
        <end position="29"/>
    </location>
</feature>
<feature type="compositionally biased region" description="Polar residues" evidence="1">
    <location>
        <begin position="1"/>
        <end position="16"/>
    </location>
</feature>
<feature type="compositionally biased region" description="Polar residues" evidence="1">
    <location>
        <begin position="48"/>
        <end position="80"/>
    </location>
</feature>
<reference evidence="2 3" key="1">
    <citation type="submission" date="2019-01" db="EMBL/GenBank/DDBJ databases">
        <title>A draft genome assembly of the solar-powered sea slug Elysia chlorotica.</title>
        <authorList>
            <person name="Cai H."/>
            <person name="Li Q."/>
            <person name="Fang X."/>
            <person name="Li J."/>
            <person name="Curtis N.E."/>
            <person name="Altenburger A."/>
            <person name="Shibata T."/>
            <person name="Feng M."/>
            <person name="Maeda T."/>
            <person name="Schwartz J.A."/>
            <person name="Shigenobu S."/>
            <person name="Lundholm N."/>
            <person name="Nishiyama T."/>
            <person name="Yang H."/>
            <person name="Hasebe M."/>
            <person name="Li S."/>
            <person name="Pierce S.K."/>
            <person name="Wang J."/>
        </authorList>
    </citation>
    <scope>NUCLEOTIDE SEQUENCE [LARGE SCALE GENOMIC DNA]</scope>
    <source>
        <strain evidence="2">EC2010</strain>
        <tissue evidence="2">Whole organism of an adult</tissue>
    </source>
</reference>
<evidence type="ECO:0000256" key="1">
    <source>
        <dbReference type="SAM" id="MobiDB-lite"/>
    </source>
</evidence>
<dbReference type="EMBL" id="RQTK01000191">
    <property type="protein sequence ID" value="RUS84835.1"/>
    <property type="molecule type" value="Genomic_DNA"/>
</dbReference>
<evidence type="ECO:0000313" key="2">
    <source>
        <dbReference type="EMBL" id="RUS84835.1"/>
    </source>
</evidence>
<feature type="compositionally biased region" description="Low complexity" evidence="1">
    <location>
        <begin position="85"/>
        <end position="98"/>
    </location>
</feature>
<feature type="compositionally biased region" description="Basic and acidic residues" evidence="1">
    <location>
        <begin position="112"/>
        <end position="127"/>
    </location>
</feature>
<keyword evidence="3" id="KW-1185">Reference proteome</keyword>
<dbReference type="Proteomes" id="UP000271974">
    <property type="component" value="Unassembled WGS sequence"/>
</dbReference>
<name>A0A3S1BND8_ELYCH</name>
<gene>
    <name evidence="2" type="ORF">EGW08_007376</name>
</gene>
<accession>A0A3S1BND8</accession>
<comment type="caution">
    <text evidence="2">The sequence shown here is derived from an EMBL/GenBank/DDBJ whole genome shotgun (WGS) entry which is preliminary data.</text>
</comment>
<sequence>MLQDGLSEQMTPSGPTGESRGGTRGGHLVTTTQAGLTRVREMLREADCTTSGVAPHSATSARNKQRVSSTLATPEGSSSFGACVSNSSSSLYAPAPASRFGLVNENNGNSSRDNRNHWRNGNDGEIDNRRGVFCVSQIPHRSISSD</sequence>
<proteinExistence type="predicted"/>
<feature type="non-terminal residue" evidence="2">
    <location>
        <position position="146"/>
    </location>
</feature>
<feature type="region of interest" description="Disordered" evidence="1">
    <location>
        <begin position="46"/>
        <end position="127"/>
    </location>
</feature>
<dbReference type="AlphaFoldDB" id="A0A3S1BND8"/>
<organism evidence="2 3">
    <name type="scientific">Elysia chlorotica</name>
    <name type="common">Eastern emerald elysia</name>
    <name type="synonym">Sea slug</name>
    <dbReference type="NCBI Taxonomy" id="188477"/>
    <lineage>
        <taxon>Eukaryota</taxon>
        <taxon>Metazoa</taxon>
        <taxon>Spiralia</taxon>
        <taxon>Lophotrochozoa</taxon>
        <taxon>Mollusca</taxon>
        <taxon>Gastropoda</taxon>
        <taxon>Heterobranchia</taxon>
        <taxon>Euthyneura</taxon>
        <taxon>Panpulmonata</taxon>
        <taxon>Sacoglossa</taxon>
        <taxon>Placobranchoidea</taxon>
        <taxon>Plakobranchidae</taxon>
        <taxon>Elysia</taxon>
    </lineage>
</organism>